<evidence type="ECO:0000313" key="18">
    <source>
        <dbReference type="EMBL" id="PNH99856.1"/>
    </source>
</evidence>
<dbReference type="HAMAP" id="MF_00404">
    <property type="entry name" value="OadG"/>
    <property type="match status" value="1"/>
</dbReference>
<reference evidence="18 19" key="1">
    <citation type="submission" date="2018-01" db="EMBL/GenBank/DDBJ databases">
        <title>Draft genome sequences of six Vibrio diazotrophicus strains isolated from deep-sea sediments of the Baltic Sea.</title>
        <authorList>
            <person name="Castillo D."/>
            <person name="Vandieken V."/>
            <person name="Chiang O."/>
            <person name="Middelboe M."/>
        </authorList>
    </citation>
    <scope>NUCLEOTIDE SEQUENCE [LARGE SCALE GENOMIC DNA]</scope>
    <source>
        <strain evidence="18 19">65.10M</strain>
    </source>
</reference>
<proteinExistence type="inferred from homology"/>
<evidence type="ECO:0000256" key="11">
    <source>
        <dbReference type="ARBA" id="ARBA00023053"/>
    </source>
</evidence>
<evidence type="ECO:0000256" key="5">
    <source>
        <dbReference type="ARBA" id="ARBA00011869"/>
    </source>
</evidence>
<keyword evidence="12 16" id="KW-0406">Ion transport</keyword>
<organism evidence="18 19">
    <name type="scientific">Vibrio diazotrophicus</name>
    <dbReference type="NCBI Taxonomy" id="685"/>
    <lineage>
        <taxon>Bacteria</taxon>
        <taxon>Pseudomonadati</taxon>
        <taxon>Pseudomonadota</taxon>
        <taxon>Gammaproteobacteria</taxon>
        <taxon>Vibrionales</taxon>
        <taxon>Vibrionaceae</taxon>
        <taxon>Vibrio</taxon>
    </lineage>
</organism>
<evidence type="ECO:0000313" key="19">
    <source>
        <dbReference type="Proteomes" id="UP000236547"/>
    </source>
</evidence>
<dbReference type="EMBL" id="POSM01000022">
    <property type="protein sequence ID" value="PNH99856.1"/>
    <property type="molecule type" value="Genomic_DNA"/>
</dbReference>
<evidence type="ECO:0000256" key="17">
    <source>
        <dbReference type="RuleBase" id="RU004278"/>
    </source>
</evidence>
<keyword evidence="9 16" id="KW-1278">Translocase</keyword>
<keyword evidence="13 16" id="KW-0472">Membrane</keyword>
<dbReference type="EC" id="7.2.4.2" evidence="16"/>
<sequence length="80" mass="9075">MHENLFNEGLTLMMLGMGFVFFFLIFLVGAMKSLSSTVNKFFNTITPEPSKKINNKKNNENNDDEIVAVIASVLHHRKLS</sequence>
<comment type="subunit">
    <text evidence="5 16">Heterotrimer of an alpha, a beta and a gamma subunit.</text>
</comment>
<dbReference type="InterPro" id="IPR005899">
    <property type="entry name" value="Na_pump_deCOase"/>
</dbReference>
<accession>A0ABX4WAX7</accession>
<evidence type="ECO:0000256" key="8">
    <source>
        <dbReference type="ARBA" id="ARBA00022692"/>
    </source>
</evidence>
<evidence type="ECO:0000256" key="6">
    <source>
        <dbReference type="ARBA" id="ARBA00022448"/>
    </source>
</evidence>
<comment type="caution">
    <text evidence="18">The sequence shown here is derived from an EMBL/GenBank/DDBJ whole genome shotgun (WGS) entry which is preliminary data.</text>
</comment>
<gene>
    <name evidence="16" type="primary">oadG</name>
    <name evidence="18" type="ORF">C1O25_14625</name>
</gene>
<evidence type="ECO:0000256" key="16">
    <source>
        <dbReference type="HAMAP-Rule" id="MF_00404"/>
    </source>
</evidence>
<dbReference type="Proteomes" id="UP000236547">
    <property type="component" value="Unassembled WGS sequence"/>
</dbReference>
<evidence type="ECO:0000256" key="15">
    <source>
        <dbReference type="ARBA" id="ARBA00048176"/>
    </source>
</evidence>
<keyword evidence="6 16" id="KW-0813">Transport</keyword>
<evidence type="ECO:0000256" key="10">
    <source>
        <dbReference type="ARBA" id="ARBA00022989"/>
    </source>
</evidence>
<evidence type="ECO:0000256" key="14">
    <source>
        <dbReference type="ARBA" id="ARBA00023201"/>
    </source>
</evidence>
<evidence type="ECO:0000256" key="9">
    <source>
        <dbReference type="ARBA" id="ARBA00022967"/>
    </source>
</evidence>
<dbReference type="InterPro" id="IPR023424">
    <property type="entry name" value="OadG"/>
</dbReference>
<keyword evidence="8 16" id="KW-0812">Transmembrane</keyword>
<dbReference type="NCBIfam" id="TIGR01195">
    <property type="entry name" value="oadG_fam"/>
    <property type="match status" value="1"/>
</dbReference>
<dbReference type="Pfam" id="PF04277">
    <property type="entry name" value="OAD_gamma"/>
    <property type="match status" value="1"/>
</dbReference>
<comment type="cofactor">
    <cofactor evidence="1 16 17">
        <name>Na(+)</name>
        <dbReference type="ChEBI" id="CHEBI:29101"/>
    </cofactor>
</comment>
<protein>
    <recommendedName>
        <fullName evidence="16">Probable oxaloacetate decarboxylase gamma chain</fullName>
        <ecNumber evidence="16">7.2.4.2</ecNumber>
    </recommendedName>
</protein>
<evidence type="ECO:0000256" key="2">
    <source>
        <dbReference type="ARBA" id="ARBA00003002"/>
    </source>
</evidence>
<evidence type="ECO:0000256" key="4">
    <source>
        <dbReference type="ARBA" id="ARBA00005844"/>
    </source>
</evidence>
<evidence type="ECO:0000256" key="1">
    <source>
        <dbReference type="ARBA" id="ARBA00001959"/>
    </source>
</evidence>
<evidence type="ECO:0000256" key="12">
    <source>
        <dbReference type="ARBA" id="ARBA00023065"/>
    </source>
</evidence>
<keyword evidence="10 16" id="KW-1133">Transmembrane helix</keyword>
<evidence type="ECO:0000256" key="3">
    <source>
        <dbReference type="ARBA" id="ARBA00004162"/>
    </source>
</evidence>
<comment type="similarity">
    <text evidence="4 16 17">Belongs to the OadG family.</text>
</comment>
<evidence type="ECO:0000256" key="7">
    <source>
        <dbReference type="ARBA" id="ARBA00022475"/>
    </source>
</evidence>
<name>A0ABX4WAX7_VIBDI</name>
<feature type="transmembrane region" description="Helical" evidence="16 17">
    <location>
        <begin position="12"/>
        <end position="31"/>
    </location>
</feature>
<comment type="catalytic activity">
    <reaction evidence="15 16 17">
        <text>oxaloacetate + 2 Na(+)(in) + H(+) = pyruvate + 2 Na(+)(out) + CO2</text>
        <dbReference type="Rhea" id="RHEA:57724"/>
        <dbReference type="ChEBI" id="CHEBI:15361"/>
        <dbReference type="ChEBI" id="CHEBI:15378"/>
        <dbReference type="ChEBI" id="CHEBI:16452"/>
        <dbReference type="ChEBI" id="CHEBI:16526"/>
        <dbReference type="ChEBI" id="CHEBI:29101"/>
        <dbReference type="EC" id="7.2.4.2"/>
    </reaction>
</comment>
<keyword evidence="14 16" id="KW-0739">Sodium transport</keyword>
<dbReference type="RefSeq" id="WP_102963871.1">
    <property type="nucleotide sequence ID" value="NZ_POSL01000013.1"/>
</dbReference>
<comment type="function">
    <text evidence="2 16 17">Catalyzes the decarboxylation of oxaloacetate coupled to Na(+) translocation.</text>
</comment>
<comment type="subcellular location">
    <subcellularLocation>
        <location evidence="3 16 17">Cell membrane</location>
        <topology evidence="3 16 17">Single-pass membrane protein</topology>
    </subcellularLocation>
</comment>
<keyword evidence="11 16" id="KW-0915">Sodium</keyword>
<evidence type="ECO:0000256" key="13">
    <source>
        <dbReference type="ARBA" id="ARBA00023136"/>
    </source>
</evidence>
<keyword evidence="7 16" id="KW-1003">Cell membrane</keyword>
<keyword evidence="19" id="KW-1185">Reference proteome</keyword>